<feature type="domain" description="Bacterial bifunctional deaminase-reductase C-terminal" evidence="1">
    <location>
        <begin position="2"/>
        <end position="173"/>
    </location>
</feature>
<organism evidence="2 3">
    <name type="scientific">Actinomadura rayongensis</name>
    <dbReference type="NCBI Taxonomy" id="1429076"/>
    <lineage>
        <taxon>Bacteria</taxon>
        <taxon>Bacillati</taxon>
        <taxon>Actinomycetota</taxon>
        <taxon>Actinomycetes</taxon>
        <taxon>Streptosporangiales</taxon>
        <taxon>Thermomonosporaceae</taxon>
        <taxon>Actinomadura</taxon>
    </lineage>
</organism>
<dbReference type="Proteomes" id="UP000431901">
    <property type="component" value="Unassembled WGS sequence"/>
</dbReference>
<proteinExistence type="predicted"/>
<gene>
    <name evidence="2" type="ORF">GQ466_30230</name>
</gene>
<dbReference type="InterPro" id="IPR002734">
    <property type="entry name" value="RibDG_C"/>
</dbReference>
<evidence type="ECO:0000313" key="2">
    <source>
        <dbReference type="EMBL" id="MXQ68303.1"/>
    </source>
</evidence>
<dbReference type="PANTHER" id="PTHR38011">
    <property type="entry name" value="DIHYDROFOLATE REDUCTASE FAMILY PROTEIN (AFU_ORTHOLOGUE AFUA_8G06820)"/>
    <property type="match status" value="1"/>
</dbReference>
<keyword evidence="3" id="KW-1185">Reference proteome</keyword>
<dbReference type="AlphaFoldDB" id="A0A6I4WHE5"/>
<accession>A0A6I4WHE5</accession>
<dbReference type="InterPro" id="IPR024072">
    <property type="entry name" value="DHFR-like_dom_sf"/>
</dbReference>
<dbReference type="GO" id="GO:0009231">
    <property type="term" value="P:riboflavin biosynthetic process"/>
    <property type="evidence" value="ECO:0007669"/>
    <property type="project" value="InterPro"/>
</dbReference>
<dbReference type="EMBL" id="WUTW01000012">
    <property type="protein sequence ID" value="MXQ68303.1"/>
    <property type="molecule type" value="Genomic_DNA"/>
</dbReference>
<dbReference type="InterPro" id="IPR050765">
    <property type="entry name" value="Riboflavin_Biosynth_HTPR"/>
</dbReference>
<evidence type="ECO:0000313" key="3">
    <source>
        <dbReference type="Proteomes" id="UP000431901"/>
    </source>
</evidence>
<reference evidence="2 3" key="1">
    <citation type="submission" date="2019-12" db="EMBL/GenBank/DDBJ databases">
        <title>Nocardia macrotermitis sp. nov. and Nocardia aurantia sp. nov., isolated from the gut of the fungus growing-termite Macrotermes natalensis.</title>
        <authorList>
            <person name="Christine B."/>
            <person name="Rene B."/>
        </authorList>
    </citation>
    <scope>NUCLEOTIDE SEQUENCE [LARGE SCALE GENOMIC DNA]</scope>
    <source>
        <strain evidence="2 3">DSM 102126</strain>
    </source>
</reference>
<protein>
    <submittedName>
        <fullName evidence="2">Deaminase</fullName>
    </submittedName>
</protein>
<dbReference type="Gene3D" id="3.40.430.10">
    <property type="entry name" value="Dihydrofolate Reductase, subunit A"/>
    <property type="match status" value="1"/>
</dbReference>
<dbReference type="Pfam" id="PF01872">
    <property type="entry name" value="RibD_C"/>
    <property type="match status" value="1"/>
</dbReference>
<evidence type="ECO:0000259" key="1">
    <source>
        <dbReference type="Pfam" id="PF01872"/>
    </source>
</evidence>
<dbReference type="PANTHER" id="PTHR38011:SF11">
    <property type="entry name" value="2,5-DIAMINO-6-RIBOSYLAMINO-4(3H)-PYRIMIDINONE 5'-PHOSPHATE REDUCTASE"/>
    <property type="match status" value="1"/>
</dbReference>
<name>A0A6I4WHE5_9ACTN</name>
<dbReference type="SUPFAM" id="SSF53597">
    <property type="entry name" value="Dihydrofolate reductase-like"/>
    <property type="match status" value="1"/>
</dbReference>
<sequence>MRKLIVVALTSLDGRVEGPGRNFMAMPADHSFDGYCAERLRTADTLLLGRATFDLFRGFWPSMAGHPEATADQREIARLDDAIEKVVVSDSLAAGRTAPWDDALIVPRAEAHARIAALKKEDGRDILVFGSNVLWNDLLRAGLVDELHVMVGPVALGGGTTLFDRDPQTGLRLLANRTFPGSGNVVLQYAVGT</sequence>
<dbReference type="GO" id="GO:0008703">
    <property type="term" value="F:5-amino-6-(5-phosphoribosylamino)uracil reductase activity"/>
    <property type="evidence" value="ECO:0007669"/>
    <property type="project" value="InterPro"/>
</dbReference>
<dbReference type="OrthoDB" id="7949219at2"/>
<comment type="caution">
    <text evidence="2">The sequence shown here is derived from an EMBL/GenBank/DDBJ whole genome shotgun (WGS) entry which is preliminary data.</text>
</comment>